<protein>
    <submittedName>
        <fullName evidence="1">Uncharacterized protein</fullName>
    </submittedName>
</protein>
<evidence type="ECO:0000313" key="2">
    <source>
        <dbReference type="Proteomes" id="UP001501822"/>
    </source>
</evidence>
<gene>
    <name evidence="1" type="ORF">GCM10010151_65240</name>
</gene>
<dbReference type="EMBL" id="BAAABM010000066">
    <property type="protein sequence ID" value="GAA0366255.1"/>
    <property type="molecule type" value="Genomic_DNA"/>
</dbReference>
<dbReference type="Proteomes" id="UP001501822">
    <property type="component" value="Unassembled WGS sequence"/>
</dbReference>
<keyword evidence="2" id="KW-1185">Reference proteome</keyword>
<accession>A0ABP3HF44</accession>
<name>A0ABP3HF44_9ACTN</name>
<comment type="caution">
    <text evidence="1">The sequence shown here is derived from an EMBL/GenBank/DDBJ whole genome shotgun (WGS) entry which is preliminary data.</text>
</comment>
<evidence type="ECO:0000313" key="1">
    <source>
        <dbReference type="EMBL" id="GAA0366255.1"/>
    </source>
</evidence>
<organism evidence="1 2">
    <name type="scientific">Actinoallomurus spadix</name>
    <dbReference type="NCBI Taxonomy" id="79912"/>
    <lineage>
        <taxon>Bacteria</taxon>
        <taxon>Bacillati</taxon>
        <taxon>Actinomycetota</taxon>
        <taxon>Actinomycetes</taxon>
        <taxon>Streptosporangiales</taxon>
        <taxon>Thermomonosporaceae</taxon>
        <taxon>Actinoallomurus</taxon>
    </lineage>
</organism>
<sequence>MSDESDSGRVAAAALLDDGLVRRLKALACTGPLHDLDTRKTRLDFADASVYAMAEIAFQIIDQVTITMDFDRGANHDAVIRRVLPFIAAQAPDRSPQEHEKVARWVLENLINVGSVDRGFRVFYGTFAADGAYQRLAFDFKLLTELADADGEVYLRASDEAINVLIGALDTDVESAQIAAEIKLGNLIERGKLSDAQAAAQQARYATVQYAERLRRKLEATRRDVRSVDWEEEIPELIDAALTHVTARYRAETAILANIRNARDEATDPERKRRAAILVDIVADCVKRHTQLQARLIEANAIFRAEQDRQQFSGPPQRATVDLFGQLLGPTLQLSVADAAGPAGAFFHGAAGLATPTVVRLRDVVRMLIAPGTERDDLAGALPEPDLMPPPDPDVFGDEQWTRADDLLDLTGAPRRLSALLAEARAEDPALPHLVLLRVLHAVSPEIGVAVRQGDDRVLMAIDDGTRLADPEFGGADLLVGLARVSDEFERGAVA</sequence>
<proteinExistence type="predicted"/>
<dbReference type="RefSeq" id="WP_252799038.1">
    <property type="nucleotide sequence ID" value="NZ_BAAABM010000066.1"/>
</dbReference>
<reference evidence="2" key="1">
    <citation type="journal article" date="2019" name="Int. J. Syst. Evol. Microbiol.">
        <title>The Global Catalogue of Microorganisms (GCM) 10K type strain sequencing project: providing services to taxonomists for standard genome sequencing and annotation.</title>
        <authorList>
            <consortium name="The Broad Institute Genomics Platform"/>
            <consortium name="The Broad Institute Genome Sequencing Center for Infectious Disease"/>
            <person name="Wu L."/>
            <person name="Ma J."/>
        </authorList>
    </citation>
    <scope>NUCLEOTIDE SEQUENCE [LARGE SCALE GENOMIC DNA]</scope>
    <source>
        <strain evidence="2">JCM 3146</strain>
    </source>
</reference>